<dbReference type="STRING" id="1764295.A0A5B8MDS0"/>
<evidence type="ECO:0000256" key="6">
    <source>
        <dbReference type="ARBA" id="ARBA00044798"/>
    </source>
</evidence>
<comment type="subcellular location">
    <subcellularLocation>
        <location evidence="1">Cell projection</location>
        <location evidence="1">Cilium</location>
    </subcellularLocation>
</comment>
<comment type="similarity">
    <text evidence="5">Belongs to the CFAP263 family.</text>
</comment>
<evidence type="ECO:0000256" key="4">
    <source>
        <dbReference type="ARBA" id="ARBA00023273"/>
    </source>
</evidence>
<evidence type="ECO:0000313" key="9">
    <source>
        <dbReference type="EMBL" id="QDZ17785.1"/>
    </source>
</evidence>
<protein>
    <recommendedName>
        <fullName evidence="6">Cilia- and flagella-associated protein 263</fullName>
    </recommendedName>
</protein>
<dbReference type="AlphaFoldDB" id="A0A5B8MDS0"/>
<evidence type="ECO:0000256" key="5">
    <source>
        <dbReference type="ARBA" id="ARBA00044506"/>
    </source>
</evidence>
<keyword evidence="10" id="KW-1185">Reference proteome</keyword>
<dbReference type="OrthoDB" id="10259713at2759"/>
<dbReference type="PANTHER" id="PTHR15654:SF2">
    <property type="entry name" value="COILED-COIL DOMAIN-CONTAINING PROTEIN 113"/>
    <property type="match status" value="1"/>
</dbReference>
<evidence type="ECO:0000256" key="1">
    <source>
        <dbReference type="ARBA" id="ARBA00004138"/>
    </source>
</evidence>
<evidence type="ECO:0000256" key="7">
    <source>
        <dbReference type="SAM" id="Coils"/>
    </source>
</evidence>
<dbReference type="GO" id="GO:0036064">
    <property type="term" value="C:ciliary basal body"/>
    <property type="evidence" value="ECO:0007669"/>
    <property type="project" value="TreeGrafter"/>
</dbReference>
<dbReference type="InterPro" id="IPR025254">
    <property type="entry name" value="CCDC113/CCDC96_CC"/>
</dbReference>
<keyword evidence="4" id="KW-0966">Cell projection</keyword>
<proteinExistence type="inferred from homology"/>
<dbReference type="GO" id="GO:0005930">
    <property type="term" value="C:axoneme"/>
    <property type="evidence" value="ECO:0007669"/>
    <property type="project" value="TreeGrafter"/>
</dbReference>
<keyword evidence="2" id="KW-0970">Cilium biogenesis/degradation</keyword>
<evidence type="ECO:0000313" key="10">
    <source>
        <dbReference type="Proteomes" id="UP000316726"/>
    </source>
</evidence>
<dbReference type="Pfam" id="PF13870">
    <property type="entry name" value="CCDC113_CCDC96_CC"/>
    <property type="match status" value="1"/>
</dbReference>
<feature type="domain" description="CCDC113/CCDC96 coiled-coil" evidence="8">
    <location>
        <begin position="157"/>
        <end position="329"/>
    </location>
</feature>
<evidence type="ECO:0000256" key="2">
    <source>
        <dbReference type="ARBA" id="ARBA00022794"/>
    </source>
</evidence>
<dbReference type="GO" id="GO:0060271">
    <property type="term" value="P:cilium assembly"/>
    <property type="evidence" value="ECO:0007669"/>
    <property type="project" value="TreeGrafter"/>
</dbReference>
<dbReference type="PANTHER" id="PTHR15654">
    <property type="entry name" value="COILED-COIL DOMAIN-CONTAINING PROTEIN 113-RELATED"/>
    <property type="match status" value="1"/>
</dbReference>
<sequence>MLAEAGSPGFDMDKEELSRLRESNDVLRKQIWLFRTVIEKQGTALAMIEEEQLKTRRQRKAKEVAPKTPTKVTVEQKMEIATREIDHLQVSIDTLKTEGEQCIQEIKIALEDADQRIVEAKKDVYEFKRDVVGGAENPRTGKIVAEKLLKFIDDKIKSKEVAIMKTRVKNISMKTQIKKLEQQLNEKGEMGGVLSAIDFDQLKIENQQYLERIEERNNELLRLKLTTGKTVQALNTLKRKLDALVKQSKRLQSEIGERSKQLKEFDFEIRRVEKEKNNALSQFKVLIQEQEDAELPEVMDYIRIKADISELEKKVSDWNRKLEIASMKSKSSKRLHSPSASAVKA</sequence>
<organism evidence="9 10">
    <name type="scientific">Chloropicon primus</name>
    <dbReference type="NCBI Taxonomy" id="1764295"/>
    <lineage>
        <taxon>Eukaryota</taxon>
        <taxon>Viridiplantae</taxon>
        <taxon>Chlorophyta</taxon>
        <taxon>Chloropicophyceae</taxon>
        <taxon>Chloropicales</taxon>
        <taxon>Chloropicaceae</taxon>
        <taxon>Chloropicon</taxon>
    </lineage>
</organism>
<keyword evidence="3 7" id="KW-0175">Coiled coil</keyword>
<reference evidence="9 10" key="1">
    <citation type="submission" date="2018-07" db="EMBL/GenBank/DDBJ databases">
        <title>The complete nuclear genome of the prasinophyte Chloropicon primus (CCMP1205).</title>
        <authorList>
            <person name="Pombert J.-F."/>
            <person name="Otis C."/>
            <person name="Turmel M."/>
            <person name="Lemieux C."/>
        </authorList>
    </citation>
    <scope>NUCLEOTIDE SEQUENCE [LARGE SCALE GENOMIC DNA]</scope>
    <source>
        <strain evidence="9 10">CCMP1205</strain>
    </source>
</reference>
<name>A0A5B8MDS0_9CHLO</name>
<evidence type="ECO:0000256" key="3">
    <source>
        <dbReference type="ARBA" id="ARBA00023054"/>
    </source>
</evidence>
<feature type="coiled-coil region" evidence="7">
    <location>
        <begin position="78"/>
        <end position="130"/>
    </location>
</feature>
<dbReference type="InterPro" id="IPR051885">
    <property type="entry name" value="CC_CF"/>
</dbReference>
<dbReference type="Proteomes" id="UP000316726">
    <property type="component" value="Chromosome 1"/>
</dbReference>
<feature type="coiled-coil region" evidence="7">
    <location>
        <begin position="163"/>
        <end position="328"/>
    </location>
</feature>
<gene>
    <name evidence="9" type="ORF">A3770_01p03030</name>
</gene>
<accession>A0A5B8MDS0</accession>
<evidence type="ECO:0000259" key="8">
    <source>
        <dbReference type="Pfam" id="PF13870"/>
    </source>
</evidence>
<dbReference type="EMBL" id="CP031034">
    <property type="protein sequence ID" value="QDZ17785.1"/>
    <property type="molecule type" value="Genomic_DNA"/>
</dbReference>